<dbReference type="AlphaFoldDB" id="A0A6H2BXQ2"/>
<evidence type="ECO:0000313" key="1">
    <source>
        <dbReference type="EMBL" id="QJB44017.1"/>
    </source>
</evidence>
<dbReference type="EMBL" id="CP051206">
    <property type="protein sequence ID" value="QJB44017.1"/>
    <property type="molecule type" value="Genomic_DNA"/>
</dbReference>
<sequence>MSNIYNTQELIQILATERQACLKGERLKLDVTVSGNPFIDQFVRTDGLQRFTAYQDFKTSIHEYQRENQVSGIIWKDMTVKGKNLHYPEIDTELIALESDLAILKPAKDTILEFWYLVTGEMDLYLSFSNGKQHQKIAKVDVERIVQRTEWATLLKWENPNFLEIILQLGWGQPQEAAYKRGRPLAGSEFIHAVNPGCYPIG</sequence>
<dbReference type="Proteomes" id="UP000502433">
    <property type="component" value="Chromosome"/>
</dbReference>
<reference evidence="1 2" key="2">
    <citation type="submission" date="2020-04" db="EMBL/GenBank/DDBJ databases">
        <authorList>
            <person name="Fomenkov A."/>
            <person name="Anton B.P."/>
            <person name="Roberts R.J."/>
        </authorList>
    </citation>
    <scope>NUCLEOTIDE SEQUENCE [LARGE SCALE GENOMIC DNA]</scope>
    <source>
        <strain evidence="1 2">CCAP 1403/13f</strain>
    </source>
</reference>
<proteinExistence type="predicted"/>
<dbReference type="KEGG" id="dfs:HGD76_07240"/>
<reference evidence="1 2" key="1">
    <citation type="submission" date="2020-04" db="EMBL/GenBank/DDBJ databases">
        <title>Genome-Wide Identification of 5-Methylcytosine Sites in Bacterial Genomes By High-Throughput Sequencing of MspJI Restriction Fragments.</title>
        <authorList>
            <person name="Wu V."/>
        </authorList>
    </citation>
    <scope>NUCLEOTIDE SEQUENCE [LARGE SCALE GENOMIC DNA]</scope>
    <source>
        <strain evidence="1 2">CCAP 1403/13f</strain>
    </source>
</reference>
<dbReference type="RefSeq" id="WP_168695359.1">
    <property type="nucleotide sequence ID" value="NZ_CP051206.1"/>
</dbReference>
<gene>
    <name evidence="1" type="ORF">HGD76_07240</name>
</gene>
<accession>A0A6H2BXQ2</accession>
<evidence type="ECO:0000313" key="2">
    <source>
        <dbReference type="Proteomes" id="UP000502433"/>
    </source>
</evidence>
<name>A0A6H2BXQ2_DOLFA</name>
<protein>
    <submittedName>
        <fullName evidence="1">Uncharacterized protein</fullName>
    </submittedName>
</protein>
<organism evidence="1 2">
    <name type="scientific">Dolichospermum flos-aquae CCAP 1403/13F</name>
    <dbReference type="NCBI Taxonomy" id="315271"/>
    <lineage>
        <taxon>Bacteria</taxon>
        <taxon>Bacillati</taxon>
        <taxon>Cyanobacteriota</taxon>
        <taxon>Cyanophyceae</taxon>
        <taxon>Nostocales</taxon>
        <taxon>Aphanizomenonaceae</taxon>
        <taxon>Dolichospermum</taxon>
    </lineage>
</organism>